<feature type="chain" id="PRO_5040738968" evidence="6">
    <location>
        <begin position="29"/>
        <end position="170"/>
    </location>
</feature>
<dbReference type="InterPro" id="IPR002069">
    <property type="entry name" value="Interferon_gamma"/>
</dbReference>
<reference evidence="7" key="1">
    <citation type="submission" date="2021-02" db="EMBL/GenBank/DDBJ databases">
        <title>Comparative genomics reveals that relaxation of natural selection precedes convergent phenotypic evolution of cavefish.</title>
        <authorList>
            <person name="Peng Z."/>
        </authorList>
    </citation>
    <scope>NUCLEOTIDE SEQUENCE</scope>
    <source>
        <tissue evidence="7">Muscle</tissue>
    </source>
</reference>
<protein>
    <submittedName>
        <fullName evidence="7">Interferon gamma</fullName>
    </submittedName>
</protein>
<dbReference type="Gene3D" id="1.20.1250.10">
    <property type="match status" value="1"/>
</dbReference>
<sequence length="170" mass="19951">MTRQKMDSWLHIMLMCGPLIVSLQVTDGSRLPRSRYDKNQLLNTNIHQLQLHYSTNGAEWVGRSVFTPFLDQLSSRGSCTCQSMMLEGMLNIYEEVFTDMLNKSEKKELKNSVKDIMTEVKKLRHKYREEHKLWRDLQDIHLTKVKNGTIQGAALNEFLMVFNRAYTEKH</sequence>
<evidence type="ECO:0000313" key="8">
    <source>
        <dbReference type="Proteomes" id="UP001059041"/>
    </source>
</evidence>
<accession>A0A9W7WB93</accession>
<dbReference type="SUPFAM" id="SSF47266">
    <property type="entry name" value="4-helical cytokines"/>
    <property type="match status" value="1"/>
</dbReference>
<dbReference type="GO" id="GO:0005615">
    <property type="term" value="C:extracellular space"/>
    <property type="evidence" value="ECO:0007669"/>
    <property type="project" value="UniProtKB-KW"/>
</dbReference>
<feature type="signal peptide" evidence="6">
    <location>
        <begin position="1"/>
        <end position="28"/>
    </location>
</feature>
<evidence type="ECO:0000256" key="4">
    <source>
        <dbReference type="ARBA" id="ARBA00022525"/>
    </source>
</evidence>
<keyword evidence="3" id="KW-0202">Cytokine</keyword>
<dbReference type="AlphaFoldDB" id="A0A9W7WB93"/>
<comment type="subcellular location">
    <subcellularLocation>
        <location evidence="1">Secreted</location>
    </subcellularLocation>
</comment>
<dbReference type="InterPro" id="IPR009079">
    <property type="entry name" value="4_helix_cytokine-like_core"/>
</dbReference>
<proteinExistence type="inferred from homology"/>
<dbReference type="PANTHER" id="PTHR11419">
    <property type="entry name" value="INTERFERON GAMMA"/>
    <property type="match status" value="1"/>
</dbReference>
<evidence type="ECO:0000256" key="5">
    <source>
        <dbReference type="ARBA" id="ARBA00023180"/>
    </source>
</evidence>
<dbReference type="OrthoDB" id="8957647at2759"/>
<keyword evidence="4" id="KW-0964">Secreted</keyword>
<keyword evidence="5" id="KW-0325">Glycoprotein</keyword>
<dbReference type="GO" id="GO:0005125">
    <property type="term" value="F:cytokine activity"/>
    <property type="evidence" value="ECO:0007669"/>
    <property type="project" value="UniProtKB-KW"/>
</dbReference>
<evidence type="ECO:0000256" key="1">
    <source>
        <dbReference type="ARBA" id="ARBA00004613"/>
    </source>
</evidence>
<dbReference type="EMBL" id="JAFHDT010000024">
    <property type="protein sequence ID" value="KAI7791733.1"/>
    <property type="molecule type" value="Genomic_DNA"/>
</dbReference>
<dbReference type="GO" id="GO:0005133">
    <property type="term" value="F:type II interferon receptor binding"/>
    <property type="evidence" value="ECO:0007669"/>
    <property type="project" value="InterPro"/>
</dbReference>
<evidence type="ECO:0000256" key="6">
    <source>
        <dbReference type="SAM" id="SignalP"/>
    </source>
</evidence>
<dbReference type="PANTHER" id="PTHR11419:SF0">
    <property type="entry name" value="INTERFERON GAMMA"/>
    <property type="match status" value="1"/>
</dbReference>
<evidence type="ECO:0000256" key="3">
    <source>
        <dbReference type="ARBA" id="ARBA00022514"/>
    </source>
</evidence>
<organism evidence="7 8">
    <name type="scientific">Triplophysa rosa</name>
    <name type="common">Cave loach</name>
    <dbReference type="NCBI Taxonomy" id="992332"/>
    <lineage>
        <taxon>Eukaryota</taxon>
        <taxon>Metazoa</taxon>
        <taxon>Chordata</taxon>
        <taxon>Craniata</taxon>
        <taxon>Vertebrata</taxon>
        <taxon>Euteleostomi</taxon>
        <taxon>Actinopterygii</taxon>
        <taxon>Neopterygii</taxon>
        <taxon>Teleostei</taxon>
        <taxon>Ostariophysi</taxon>
        <taxon>Cypriniformes</taxon>
        <taxon>Nemacheilidae</taxon>
        <taxon>Triplophysa</taxon>
    </lineage>
</organism>
<comment type="caution">
    <text evidence="7">The sequence shown here is derived from an EMBL/GenBank/DDBJ whole genome shotgun (WGS) entry which is preliminary data.</text>
</comment>
<name>A0A9W7WB93_TRIRA</name>
<keyword evidence="8" id="KW-1185">Reference proteome</keyword>
<keyword evidence="6" id="KW-0732">Signal</keyword>
<dbReference type="GO" id="GO:0006955">
    <property type="term" value="P:immune response"/>
    <property type="evidence" value="ECO:0007669"/>
    <property type="project" value="InterPro"/>
</dbReference>
<evidence type="ECO:0000313" key="7">
    <source>
        <dbReference type="EMBL" id="KAI7791733.1"/>
    </source>
</evidence>
<evidence type="ECO:0000256" key="2">
    <source>
        <dbReference type="ARBA" id="ARBA00007566"/>
    </source>
</evidence>
<dbReference type="Proteomes" id="UP001059041">
    <property type="component" value="Linkage Group LG24"/>
</dbReference>
<comment type="similarity">
    <text evidence="2">Belongs to the type II (or gamma) interferon family.</text>
</comment>
<gene>
    <name evidence="7" type="ORF">IRJ41_005954</name>
</gene>